<dbReference type="AlphaFoldDB" id="A0A4Y8MUL8"/>
<dbReference type="SUPFAM" id="SSF52172">
    <property type="entry name" value="CheY-like"/>
    <property type="match status" value="1"/>
</dbReference>
<dbReference type="CDD" id="cd17574">
    <property type="entry name" value="REC_OmpR"/>
    <property type="match status" value="1"/>
</dbReference>
<dbReference type="PANTHER" id="PTHR44591:SF3">
    <property type="entry name" value="RESPONSE REGULATORY DOMAIN-CONTAINING PROTEIN"/>
    <property type="match status" value="1"/>
</dbReference>
<gene>
    <name evidence="4" type="ORF">E2553_30345</name>
</gene>
<evidence type="ECO:0000256" key="2">
    <source>
        <dbReference type="PROSITE-ProRule" id="PRU00169"/>
    </source>
</evidence>
<dbReference type="Proteomes" id="UP000297385">
    <property type="component" value="Unassembled WGS sequence"/>
</dbReference>
<dbReference type="Pfam" id="PF00072">
    <property type="entry name" value="Response_reg"/>
    <property type="match status" value="1"/>
</dbReference>
<dbReference type="SMART" id="SM00448">
    <property type="entry name" value="REC"/>
    <property type="match status" value="1"/>
</dbReference>
<dbReference type="GO" id="GO:0000160">
    <property type="term" value="P:phosphorelay signal transduction system"/>
    <property type="evidence" value="ECO:0007669"/>
    <property type="project" value="InterPro"/>
</dbReference>
<reference evidence="4 5" key="1">
    <citation type="submission" date="2019-03" db="EMBL/GenBank/DDBJ databases">
        <title>Complete Genome Sequence of Paraburkholderia dipogonis ICMP 19430T, a Nitrogen-fixing Symbiont of the South African Invasive Legume Dipogon lignosus in New Zealand.</title>
        <authorList>
            <person name="De Meyer S.E."/>
        </authorList>
    </citation>
    <scope>NUCLEOTIDE SEQUENCE [LARGE SCALE GENOMIC DNA]</scope>
    <source>
        <strain evidence="4 5">ICMP 19430</strain>
    </source>
</reference>
<evidence type="ECO:0000256" key="1">
    <source>
        <dbReference type="ARBA" id="ARBA00022553"/>
    </source>
</evidence>
<proteinExistence type="predicted"/>
<evidence type="ECO:0000313" key="4">
    <source>
        <dbReference type="EMBL" id="TFE41003.1"/>
    </source>
</evidence>
<sequence length="177" mass="19709">MTSLEGRSGQRFALTCSGRSWQPIIRDHYRRNRGEWNTFCVAIERVDNTVYADVRRPLMHSILLVDDEPEILAAWRLILENEGYEVGCASNGVEAVAQAVACVPALIITDWMMPLMDGAELCRRLKAIPALANVPILVHTSVPPNEGAGKNWDVCLRKPVGATLFLTTVAQLCKQRH</sequence>
<dbReference type="Gene3D" id="3.40.50.2300">
    <property type="match status" value="1"/>
</dbReference>
<evidence type="ECO:0000313" key="5">
    <source>
        <dbReference type="Proteomes" id="UP000297385"/>
    </source>
</evidence>
<keyword evidence="1 2" id="KW-0597">Phosphoprotein</keyword>
<dbReference type="EMBL" id="SNVI01000002">
    <property type="protein sequence ID" value="TFE41003.1"/>
    <property type="molecule type" value="Genomic_DNA"/>
</dbReference>
<name>A0A4Y8MUL8_9BURK</name>
<dbReference type="InterPro" id="IPR011006">
    <property type="entry name" value="CheY-like_superfamily"/>
</dbReference>
<accession>A0A4Y8MUL8</accession>
<dbReference type="PANTHER" id="PTHR44591">
    <property type="entry name" value="STRESS RESPONSE REGULATOR PROTEIN 1"/>
    <property type="match status" value="1"/>
</dbReference>
<dbReference type="InterPro" id="IPR050595">
    <property type="entry name" value="Bact_response_regulator"/>
</dbReference>
<evidence type="ECO:0000259" key="3">
    <source>
        <dbReference type="PROSITE" id="PS50110"/>
    </source>
</evidence>
<dbReference type="InterPro" id="IPR001789">
    <property type="entry name" value="Sig_transdc_resp-reg_receiver"/>
</dbReference>
<protein>
    <submittedName>
        <fullName evidence="4">Response regulator</fullName>
    </submittedName>
</protein>
<comment type="caution">
    <text evidence="4">The sequence shown here is derived from an EMBL/GenBank/DDBJ whole genome shotgun (WGS) entry which is preliminary data.</text>
</comment>
<organism evidence="4 5">
    <name type="scientific">Paraburkholderia dipogonis</name>
    <dbReference type="NCBI Taxonomy" id="1211383"/>
    <lineage>
        <taxon>Bacteria</taxon>
        <taxon>Pseudomonadati</taxon>
        <taxon>Pseudomonadota</taxon>
        <taxon>Betaproteobacteria</taxon>
        <taxon>Burkholderiales</taxon>
        <taxon>Burkholderiaceae</taxon>
        <taxon>Paraburkholderia</taxon>
    </lineage>
</organism>
<feature type="domain" description="Response regulatory" evidence="3">
    <location>
        <begin position="61"/>
        <end position="173"/>
    </location>
</feature>
<feature type="modified residue" description="4-aspartylphosphate" evidence="2">
    <location>
        <position position="110"/>
    </location>
</feature>
<dbReference type="PROSITE" id="PS50110">
    <property type="entry name" value="RESPONSE_REGULATORY"/>
    <property type="match status" value="1"/>
</dbReference>